<dbReference type="EMBL" id="BDGG01000001">
    <property type="protein sequence ID" value="GAU87573.1"/>
    <property type="molecule type" value="Genomic_DNA"/>
</dbReference>
<dbReference type="Proteomes" id="UP000186922">
    <property type="component" value="Unassembled WGS sequence"/>
</dbReference>
<proteinExistence type="predicted"/>
<reference evidence="1 2" key="1">
    <citation type="journal article" date="2016" name="Nat. Commun.">
        <title>Extremotolerant tardigrade genome and improved radiotolerance of human cultured cells by tardigrade-unique protein.</title>
        <authorList>
            <person name="Hashimoto T."/>
            <person name="Horikawa D.D."/>
            <person name="Saito Y."/>
            <person name="Kuwahara H."/>
            <person name="Kozuka-Hata H."/>
            <person name="Shin-I T."/>
            <person name="Minakuchi Y."/>
            <person name="Ohishi K."/>
            <person name="Motoyama A."/>
            <person name="Aizu T."/>
            <person name="Enomoto A."/>
            <person name="Kondo K."/>
            <person name="Tanaka S."/>
            <person name="Hara Y."/>
            <person name="Koshikawa S."/>
            <person name="Sagara H."/>
            <person name="Miura T."/>
            <person name="Yokobori S."/>
            <person name="Miyagawa K."/>
            <person name="Suzuki Y."/>
            <person name="Kubo T."/>
            <person name="Oyama M."/>
            <person name="Kohara Y."/>
            <person name="Fujiyama A."/>
            <person name="Arakawa K."/>
            <person name="Katayama T."/>
            <person name="Toyoda A."/>
            <person name="Kunieda T."/>
        </authorList>
    </citation>
    <scope>NUCLEOTIDE SEQUENCE [LARGE SCALE GENOMIC DNA]</scope>
    <source>
        <strain evidence="1 2">YOKOZUNA-1</strain>
    </source>
</reference>
<accession>A0A1D1UMK5</accession>
<sequence length="62" mass="6944">MNTQAYTSMIDNQRPSTEKCCNEVANGLALLSTDKPDMVEEEKPARGMTMKWSIAKGKHRLS</sequence>
<protein>
    <submittedName>
        <fullName evidence="1">Uncharacterized protein</fullName>
    </submittedName>
</protein>
<keyword evidence="2" id="KW-1185">Reference proteome</keyword>
<dbReference type="AlphaFoldDB" id="A0A1D1UMK5"/>
<name>A0A1D1UMK5_RAMVA</name>
<organism evidence="1 2">
    <name type="scientific">Ramazzottius varieornatus</name>
    <name type="common">Water bear</name>
    <name type="synonym">Tardigrade</name>
    <dbReference type="NCBI Taxonomy" id="947166"/>
    <lineage>
        <taxon>Eukaryota</taxon>
        <taxon>Metazoa</taxon>
        <taxon>Ecdysozoa</taxon>
        <taxon>Tardigrada</taxon>
        <taxon>Eutardigrada</taxon>
        <taxon>Parachela</taxon>
        <taxon>Hypsibioidea</taxon>
        <taxon>Ramazzottiidae</taxon>
        <taxon>Ramazzottius</taxon>
    </lineage>
</organism>
<evidence type="ECO:0000313" key="2">
    <source>
        <dbReference type="Proteomes" id="UP000186922"/>
    </source>
</evidence>
<gene>
    <name evidence="1" type="primary">RvY_00401-1</name>
    <name evidence="1" type="synonym">RvY_00401.1</name>
    <name evidence="1" type="ORF">RvY_00401</name>
</gene>
<comment type="caution">
    <text evidence="1">The sequence shown here is derived from an EMBL/GenBank/DDBJ whole genome shotgun (WGS) entry which is preliminary data.</text>
</comment>
<evidence type="ECO:0000313" key="1">
    <source>
        <dbReference type="EMBL" id="GAU87573.1"/>
    </source>
</evidence>